<name>A0AAV4MWG2_CAEEX</name>
<evidence type="ECO:0000313" key="1">
    <source>
        <dbReference type="EMBL" id="GIX76219.1"/>
    </source>
</evidence>
<dbReference type="Proteomes" id="UP001054945">
    <property type="component" value="Unassembled WGS sequence"/>
</dbReference>
<organism evidence="1 2">
    <name type="scientific">Caerostris extrusa</name>
    <name type="common">Bark spider</name>
    <name type="synonym">Caerostris bankana</name>
    <dbReference type="NCBI Taxonomy" id="172846"/>
    <lineage>
        <taxon>Eukaryota</taxon>
        <taxon>Metazoa</taxon>
        <taxon>Ecdysozoa</taxon>
        <taxon>Arthropoda</taxon>
        <taxon>Chelicerata</taxon>
        <taxon>Arachnida</taxon>
        <taxon>Araneae</taxon>
        <taxon>Araneomorphae</taxon>
        <taxon>Entelegynae</taxon>
        <taxon>Araneoidea</taxon>
        <taxon>Araneidae</taxon>
        <taxon>Caerostris</taxon>
    </lineage>
</organism>
<comment type="caution">
    <text evidence="1">The sequence shown here is derived from an EMBL/GenBank/DDBJ whole genome shotgun (WGS) entry which is preliminary data.</text>
</comment>
<dbReference type="EMBL" id="BPLR01002655">
    <property type="protein sequence ID" value="GIX76219.1"/>
    <property type="molecule type" value="Genomic_DNA"/>
</dbReference>
<accession>A0AAV4MWG2</accession>
<protein>
    <submittedName>
        <fullName evidence="1">Uncharacterized protein</fullName>
    </submittedName>
</protein>
<keyword evidence="2" id="KW-1185">Reference proteome</keyword>
<dbReference type="AlphaFoldDB" id="A0AAV4MWG2"/>
<reference evidence="1 2" key="1">
    <citation type="submission" date="2021-06" db="EMBL/GenBank/DDBJ databases">
        <title>Caerostris extrusa draft genome.</title>
        <authorList>
            <person name="Kono N."/>
            <person name="Arakawa K."/>
        </authorList>
    </citation>
    <scope>NUCLEOTIDE SEQUENCE [LARGE SCALE GENOMIC DNA]</scope>
</reference>
<sequence>MHVLGSRINKDDLSMIEYIINSIPDNQNKTMNSSCLARRTKQQNFQKIQESADDRFVRSDILEPPVTLGNFLFFLFYVLSKSSSDRWAVLCRWLNVTCGNKDRP</sequence>
<gene>
    <name evidence="1" type="ORF">CEXT_640831</name>
</gene>
<proteinExistence type="predicted"/>
<evidence type="ECO:0000313" key="2">
    <source>
        <dbReference type="Proteomes" id="UP001054945"/>
    </source>
</evidence>